<dbReference type="GO" id="GO:0004113">
    <property type="term" value="F:2',3'-cyclic-nucleotide 3'-phosphodiesterase activity"/>
    <property type="evidence" value="ECO:0007669"/>
    <property type="project" value="InterPro"/>
</dbReference>
<feature type="active site" description="Proton acceptor" evidence="2">
    <location>
        <position position="126"/>
    </location>
</feature>
<evidence type="ECO:0000256" key="1">
    <source>
        <dbReference type="ARBA" id="ARBA00022801"/>
    </source>
</evidence>
<comment type="function">
    <text evidence="2">Hydrolyzes RNA 2',3'-cyclic phosphodiester to an RNA 2'-phosphomonoester.</text>
</comment>
<comment type="catalytic activity">
    <reaction evidence="2">
        <text>a 3'-end 2',3'-cyclophospho-ribonucleotide-RNA + H2O = a 3'-end 2'-phospho-ribonucleotide-RNA + H(+)</text>
        <dbReference type="Rhea" id="RHEA:11828"/>
        <dbReference type="Rhea" id="RHEA-COMP:10464"/>
        <dbReference type="Rhea" id="RHEA-COMP:17353"/>
        <dbReference type="ChEBI" id="CHEBI:15377"/>
        <dbReference type="ChEBI" id="CHEBI:15378"/>
        <dbReference type="ChEBI" id="CHEBI:83064"/>
        <dbReference type="ChEBI" id="CHEBI:173113"/>
        <dbReference type="EC" id="3.1.4.58"/>
    </reaction>
</comment>
<dbReference type="Pfam" id="PF13563">
    <property type="entry name" value="2_5_RNA_ligase2"/>
    <property type="match status" value="1"/>
</dbReference>
<reference evidence="3 4" key="1">
    <citation type="submission" date="2014-06" db="EMBL/GenBank/DDBJ databases">
        <title>Saccharopolyspora rectivirgula DSM-43113 Genome sequencing.</title>
        <authorList>
            <person name="Barrera C."/>
            <person name="Millon L."/>
            <person name="Rognon B."/>
            <person name="Zaugg C."/>
            <person name="Monod M."/>
        </authorList>
    </citation>
    <scope>NUCLEOTIDE SEQUENCE [LARGE SCALE GENOMIC DNA]</scope>
    <source>
        <strain evidence="3 4">DSM 43113</strain>
    </source>
</reference>
<feature type="short sequence motif" description="HXTX 1" evidence="2">
    <location>
        <begin position="48"/>
        <end position="51"/>
    </location>
</feature>
<dbReference type="EC" id="3.1.4.58" evidence="2"/>
<proteinExistence type="inferred from homology"/>
<dbReference type="eggNOG" id="COG1514">
    <property type="taxonomic scope" value="Bacteria"/>
</dbReference>
<evidence type="ECO:0000313" key="3">
    <source>
        <dbReference type="EMBL" id="KEI44394.1"/>
    </source>
</evidence>
<keyword evidence="1 2" id="KW-0378">Hydrolase</keyword>
<dbReference type="AlphaFoldDB" id="A0A073B9G2"/>
<dbReference type="Proteomes" id="UP000031419">
    <property type="component" value="Unassembled WGS sequence"/>
</dbReference>
<dbReference type="SUPFAM" id="SSF55144">
    <property type="entry name" value="LigT-like"/>
    <property type="match status" value="1"/>
</dbReference>
<dbReference type="OrthoDB" id="9787070at2"/>
<comment type="caution">
    <text evidence="3">The sequence shown here is derived from an EMBL/GenBank/DDBJ whole genome shotgun (WGS) entry which is preliminary data.</text>
</comment>
<keyword evidence="3" id="KW-0436">Ligase</keyword>
<dbReference type="Gene3D" id="3.90.1140.10">
    <property type="entry name" value="Cyclic phosphodiesterase"/>
    <property type="match status" value="1"/>
</dbReference>
<dbReference type="InterPro" id="IPR009097">
    <property type="entry name" value="Cyclic_Pdiesterase"/>
</dbReference>
<dbReference type="HAMAP" id="MF_01940">
    <property type="entry name" value="RNA_CPDase"/>
    <property type="match status" value="1"/>
</dbReference>
<feature type="active site" description="Proton donor" evidence="2">
    <location>
        <position position="48"/>
    </location>
</feature>
<sequence>MRLFTALWPVEDALRHLDRAVRAVDQEDLAAATGGLRKFRFISPDRWHLTLCFHGDDADLQATTEQVESRVAALPGVSAPRLRLAGAGTFRGVLWIGVQPAEEADETALRQLVGAAGGDARGYEAHLTIARWLGGRLDRARLTGLFADYAGPWWEPEHLAVMSSELRRGGPIHRTVHRVALPRRASG</sequence>
<dbReference type="InterPro" id="IPR004175">
    <property type="entry name" value="RNA_CPDase"/>
</dbReference>
<accession>A0A073B9G2</accession>
<evidence type="ECO:0000256" key="2">
    <source>
        <dbReference type="HAMAP-Rule" id="MF_01940"/>
    </source>
</evidence>
<gene>
    <name evidence="3" type="ORF">GU90_09405</name>
</gene>
<name>A0A073B9G2_9PSEU</name>
<dbReference type="STRING" id="28042.GU90_09405"/>
<protein>
    <recommendedName>
        <fullName evidence="2">RNA 2',3'-cyclic phosphodiesterase</fullName>
        <shortName evidence="2">RNA 2',3'-CPDase</shortName>
        <ecNumber evidence="2">3.1.4.58</ecNumber>
    </recommendedName>
</protein>
<keyword evidence="4" id="KW-1185">Reference proteome</keyword>
<comment type="similarity">
    <text evidence="2">Belongs to the 2H phosphoesterase superfamily. ThpR family.</text>
</comment>
<dbReference type="GO" id="GO:0016874">
    <property type="term" value="F:ligase activity"/>
    <property type="evidence" value="ECO:0007669"/>
    <property type="project" value="UniProtKB-KW"/>
</dbReference>
<dbReference type="GO" id="GO:0008664">
    <property type="term" value="F:RNA 2',3'-cyclic 3'-phosphodiesterase activity"/>
    <property type="evidence" value="ECO:0007669"/>
    <property type="project" value="UniProtKB-EC"/>
</dbReference>
<feature type="short sequence motif" description="HXTX 2" evidence="2">
    <location>
        <begin position="126"/>
        <end position="129"/>
    </location>
</feature>
<dbReference type="RefSeq" id="WP_029719302.1">
    <property type="nucleotide sequence ID" value="NZ_JNVU01000025.1"/>
</dbReference>
<organism evidence="3 4">
    <name type="scientific">Saccharopolyspora rectivirgula</name>
    <dbReference type="NCBI Taxonomy" id="28042"/>
    <lineage>
        <taxon>Bacteria</taxon>
        <taxon>Bacillati</taxon>
        <taxon>Actinomycetota</taxon>
        <taxon>Actinomycetes</taxon>
        <taxon>Pseudonocardiales</taxon>
        <taxon>Pseudonocardiaceae</taxon>
        <taxon>Saccharopolyspora</taxon>
    </lineage>
</organism>
<evidence type="ECO:0000313" key="4">
    <source>
        <dbReference type="Proteomes" id="UP000031419"/>
    </source>
</evidence>
<dbReference type="EMBL" id="JNVU01000025">
    <property type="protein sequence ID" value="KEI44394.1"/>
    <property type="molecule type" value="Genomic_DNA"/>
</dbReference>